<accession>A0A2K8MG68</accession>
<keyword evidence="3" id="KW-1185">Reference proteome</keyword>
<evidence type="ECO:0000256" key="1">
    <source>
        <dbReference type="SAM" id="SignalP"/>
    </source>
</evidence>
<evidence type="ECO:0008006" key="4">
    <source>
        <dbReference type="Google" id="ProtNLM"/>
    </source>
</evidence>
<evidence type="ECO:0000313" key="3">
    <source>
        <dbReference type="Proteomes" id="UP000229081"/>
    </source>
</evidence>
<dbReference type="KEGG" id="sphc:CVN68_13620"/>
<feature type="chain" id="PRO_5014836672" description="Spore coat protein U domain-containing protein" evidence="1">
    <location>
        <begin position="26"/>
        <end position="309"/>
    </location>
</feature>
<protein>
    <recommendedName>
        <fullName evidence="4">Spore coat protein U domain-containing protein</fullName>
    </recommendedName>
</protein>
<feature type="signal peptide" evidence="1">
    <location>
        <begin position="1"/>
        <end position="25"/>
    </location>
</feature>
<evidence type="ECO:0000313" key="2">
    <source>
        <dbReference type="EMBL" id="ATY32880.1"/>
    </source>
</evidence>
<sequence>MTMKTLISATLAGAAALASASPAWAQPASIASRADCALRIESSSSNWIIQGYDPFATNVPIATYDVVFNNEGAAACAFAPVFVVDQEPFGLALGGRTGRVTYTLLDEFSNSNATPLSGRTIARVTQRPVVVQPRSQQLVRFQFAVNEDGLVADGLYSQRVTLVAEQQGRGDMLASRSLVLGVNVLPSAVLGLSGQYRRNGGQALVDLGELAEGIAQVPLQMTVASTRAYRLEFASKNNGLLKMANADWSVPYQLMIGESTLSLASTANYNSSGTDPTRDALPMRFVIGSVAGKRAGLYSDLITVSIAPR</sequence>
<gene>
    <name evidence="2" type="ORF">CVN68_13620</name>
</gene>
<dbReference type="Proteomes" id="UP000229081">
    <property type="component" value="Chromosome"/>
</dbReference>
<reference evidence="2 3" key="1">
    <citation type="submission" date="2017-11" db="EMBL/GenBank/DDBJ databases">
        <title>Complete genome sequence of Sphingomonas sp. Strain Cra20, a psychrotolerant potential plant growth promoting rhizobacteria.</title>
        <authorList>
            <person name="Luo Y."/>
        </authorList>
    </citation>
    <scope>NUCLEOTIDE SEQUENCE [LARGE SCALE GENOMIC DNA]</scope>
    <source>
        <strain evidence="2 3">Cra20</strain>
    </source>
</reference>
<keyword evidence="1" id="KW-0732">Signal</keyword>
<name>A0A2K8MG68_9SPHN</name>
<organism evidence="2 3">
    <name type="scientific">Sphingomonas psychrotolerans</name>
    <dbReference type="NCBI Taxonomy" id="1327635"/>
    <lineage>
        <taxon>Bacteria</taxon>
        <taxon>Pseudomonadati</taxon>
        <taxon>Pseudomonadota</taxon>
        <taxon>Alphaproteobacteria</taxon>
        <taxon>Sphingomonadales</taxon>
        <taxon>Sphingomonadaceae</taxon>
        <taxon>Sphingomonas</taxon>
    </lineage>
</organism>
<dbReference type="EMBL" id="CP024923">
    <property type="protein sequence ID" value="ATY32880.1"/>
    <property type="molecule type" value="Genomic_DNA"/>
</dbReference>
<dbReference type="AlphaFoldDB" id="A0A2K8MG68"/>
<proteinExistence type="predicted"/>